<evidence type="ECO:0000256" key="10">
    <source>
        <dbReference type="ARBA" id="ARBA00032441"/>
    </source>
</evidence>
<dbReference type="GO" id="GO:0002949">
    <property type="term" value="P:tRNA threonylcarbamoyladenosine modification"/>
    <property type="evidence" value="ECO:0007669"/>
    <property type="project" value="InterPro"/>
</dbReference>
<keyword evidence="4" id="KW-0963">Cytoplasm</keyword>
<organism evidence="11 12">
    <name type="scientific">Candidatus Alloenteromonas pullicola</name>
    <dbReference type="NCBI Taxonomy" id="2840784"/>
    <lineage>
        <taxon>Bacteria</taxon>
        <taxon>Bacillati</taxon>
        <taxon>Bacillota</taxon>
        <taxon>Bacillota incertae sedis</taxon>
        <taxon>Candidatus Alloenteromonas</taxon>
    </lineage>
</organism>
<reference evidence="11" key="1">
    <citation type="submission" date="2020-10" db="EMBL/GenBank/DDBJ databases">
        <authorList>
            <person name="Gilroy R."/>
        </authorList>
    </citation>
    <scope>NUCLEOTIDE SEQUENCE</scope>
    <source>
        <strain evidence="11">ChiGjej1B1-22543</strain>
    </source>
</reference>
<accession>A0A9D1LNN6</accession>
<keyword evidence="7" id="KW-0547">Nucleotide-binding</keyword>
<evidence type="ECO:0000256" key="2">
    <source>
        <dbReference type="ARBA" id="ARBA00007599"/>
    </source>
</evidence>
<proteinExistence type="inferred from homology"/>
<evidence type="ECO:0000256" key="4">
    <source>
        <dbReference type="ARBA" id="ARBA00022490"/>
    </source>
</evidence>
<evidence type="ECO:0000256" key="6">
    <source>
        <dbReference type="ARBA" id="ARBA00022723"/>
    </source>
</evidence>
<evidence type="ECO:0000256" key="1">
    <source>
        <dbReference type="ARBA" id="ARBA00004496"/>
    </source>
</evidence>
<dbReference type="Pfam" id="PF02367">
    <property type="entry name" value="TsaE"/>
    <property type="match status" value="1"/>
</dbReference>
<evidence type="ECO:0000256" key="8">
    <source>
        <dbReference type="ARBA" id="ARBA00022840"/>
    </source>
</evidence>
<keyword evidence="8" id="KW-0067">ATP-binding</keyword>
<gene>
    <name evidence="11" type="primary">tsaE</name>
    <name evidence="11" type="ORF">IAC52_02850</name>
</gene>
<comment type="caution">
    <text evidence="11">The sequence shown here is derived from an EMBL/GenBank/DDBJ whole genome shotgun (WGS) entry which is preliminary data.</text>
</comment>
<dbReference type="AlphaFoldDB" id="A0A9D1LNN6"/>
<protein>
    <recommendedName>
        <fullName evidence="3">tRNA threonylcarbamoyladenosine biosynthesis protein TsaE</fullName>
    </recommendedName>
    <alternativeName>
        <fullName evidence="10">t(6)A37 threonylcarbamoyladenosine biosynthesis protein TsaE</fullName>
    </alternativeName>
</protein>
<dbReference type="GO" id="GO:0005524">
    <property type="term" value="F:ATP binding"/>
    <property type="evidence" value="ECO:0007669"/>
    <property type="project" value="UniProtKB-KW"/>
</dbReference>
<dbReference type="PANTHER" id="PTHR33540:SF2">
    <property type="entry name" value="TRNA THREONYLCARBAMOYLADENOSINE BIOSYNTHESIS PROTEIN TSAE"/>
    <property type="match status" value="1"/>
</dbReference>
<dbReference type="NCBIfam" id="TIGR00150">
    <property type="entry name" value="T6A_YjeE"/>
    <property type="match status" value="1"/>
</dbReference>
<name>A0A9D1LNN6_9FIRM</name>
<dbReference type="Gene3D" id="3.40.50.300">
    <property type="entry name" value="P-loop containing nucleotide triphosphate hydrolases"/>
    <property type="match status" value="1"/>
</dbReference>
<dbReference type="Proteomes" id="UP000824070">
    <property type="component" value="Unassembled WGS sequence"/>
</dbReference>
<comment type="subcellular location">
    <subcellularLocation>
        <location evidence="1">Cytoplasm</location>
    </subcellularLocation>
</comment>
<evidence type="ECO:0000256" key="9">
    <source>
        <dbReference type="ARBA" id="ARBA00022842"/>
    </source>
</evidence>
<evidence type="ECO:0000256" key="3">
    <source>
        <dbReference type="ARBA" id="ARBA00019010"/>
    </source>
</evidence>
<dbReference type="GO" id="GO:0005737">
    <property type="term" value="C:cytoplasm"/>
    <property type="evidence" value="ECO:0007669"/>
    <property type="project" value="UniProtKB-SubCell"/>
</dbReference>
<keyword evidence="5" id="KW-0819">tRNA processing</keyword>
<dbReference type="EMBL" id="DVMV01000018">
    <property type="protein sequence ID" value="HIU45219.1"/>
    <property type="molecule type" value="Genomic_DNA"/>
</dbReference>
<sequence>MMDSLILKSSSKQDTVELGKRIAAALRPGDVILLSGDLGAGKTTLVGGVAKGLGIDEPVLSPTFNIMKCYFHSPLSLYHIDAYRLEGQNIEIGLDEYIEGDGACFIEWPSYIADLIPDEHLEIEIRNLGGDSREVKLSAKGPRYEQMLEELAK</sequence>
<dbReference type="SUPFAM" id="SSF52540">
    <property type="entry name" value="P-loop containing nucleoside triphosphate hydrolases"/>
    <property type="match status" value="1"/>
</dbReference>
<keyword evidence="6" id="KW-0479">Metal-binding</keyword>
<dbReference type="InterPro" id="IPR003442">
    <property type="entry name" value="T6A_TsaE"/>
</dbReference>
<evidence type="ECO:0000313" key="12">
    <source>
        <dbReference type="Proteomes" id="UP000824070"/>
    </source>
</evidence>
<dbReference type="PANTHER" id="PTHR33540">
    <property type="entry name" value="TRNA THREONYLCARBAMOYLADENOSINE BIOSYNTHESIS PROTEIN TSAE"/>
    <property type="match status" value="1"/>
</dbReference>
<dbReference type="InterPro" id="IPR027417">
    <property type="entry name" value="P-loop_NTPase"/>
</dbReference>
<evidence type="ECO:0000256" key="7">
    <source>
        <dbReference type="ARBA" id="ARBA00022741"/>
    </source>
</evidence>
<reference evidence="11" key="2">
    <citation type="journal article" date="2021" name="PeerJ">
        <title>Extensive microbial diversity within the chicken gut microbiome revealed by metagenomics and culture.</title>
        <authorList>
            <person name="Gilroy R."/>
            <person name="Ravi A."/>
            <person name="Getino M."/>
            <person name="Pursley I."/>
            <person name="Horton D.L."/>
            <person name="Alikhan N.F."/>
            <person name="Baker D."/>
            <person name="Gharbi K."/>
            <person name="Hall N."/>
            <person name="Watson M."/>
            <person name="Adriaenssens E.M."/>
            <person name="Foster-Nyarko E."/>
            <person name="Jarju S."/>
            <person name="Secka A."/>
            <person name="Antonio M."/>
            <person name="Oren A."/>
            <person name="Chaudhuri R.R."/>
            <person name="La Ragione R."/>
            <person name="Hildebrand F."/>
            <person name="Pallen M.J."/>
        </authorList>
    </citation>
    <scope>NUCLEOTIDE SEQUENCE</scope>
    <source>
        <strain evidence="11">ChiGjej1B1-22543</strain>
    </source>
</reference>
<evidence type="ECO:0000313" key="11">
    <source>
        <dbReference type="EMBL" id="HIU45219.1"/>
    </source>
</evidence>
<dbReference type="GO" id="GO:0046872">
    <property type="term" value="F:metal ion binding"/>
    <property type="evidence" value="ECO:0007669"/>
    <property type="project" value="UniProtKB-KW"/>
</dbReference>
<comment type="similarity">
    <text evidence="2">Belongs to the TsaE family.</text>
</comment>
<keyword evidence="9" id="KW-0460">Magnesium</keyword>
<evidence type="ECO:0000256" key="5">
    <source>
        <dbReference type="ARBA" id="ARBA00022694"/>
    </source>
</evidence>